<evidence type="ECO:0000256" key="2">
    <source>
        <dbReference type="ARBA" id="ARBA00022801"/>
    </source>
</evidence>
<accession>A0A212QN36</accession>
<evidence type="ECO:0000256" key="3">
    <source>
        <dbReference type="RuleBase" id="RU003476"/>
    </source>
</evidence>
<organism evidence="5 6">
    <name type="scientific">Thermoflexus hugenholtzii JAD2</name>
    <dbReference type="NCBI Taxonomy" id="877466"/>
    <lineage>
        <taxon>Bacteria</taxon>
        <taxon>Bacillati</taxon>
        <taxon>Chloroflexota</taxon>
        <taxon>Thermoflexia</taxon>
        <taxon>Thermoflexales</taxon>
        <taxon>Thermoflexaceae</taxon>
        <taxon>Thermoflexus</taxon>
    </lineage>
</organism>
<proteinExistence type="inferred from homology"/>
<feature type="domain" description="Nudix hydrolase" evidence="4">
    <location>
        <begin position="16"/>
        <end position="147"/>
    </location>
</feature>
<protein>
    <submittedName>
        <fullName evidence="5">ADP-ribose pyrophosphatase YjhB, NUDIX family</fullName>
    </submittedName>
</protein>
<dbReference type="GO" id="GO:0016787">
    <property type="term" value="F:hydrolase activity"/>
    <property type="evidence" value="ECO:0007669"/>
    <property type="project" value="UniProtKB-KW"/>
</dbReference>
<gene>
    <name evidence="5" type="ORF">SAMN02746019_00025920</name>
</gene>
<evidence type="ECO:0000313" key="5">
    <source>
        <dbReference type="EMBL" id="SNB60736.1"/>
    </source>
</evidence>
<sequence length="320" mass="35916">MDYIRWLRERIGPEPVWLVYATALIVDEAGRILLQRRADFEAWGLPGGVMEPGESLLQALHREVREETGLSIRVERLIGLYTSPEFIVCYPNGDVVHPVTACFLARPVEGALRPDGRESLALDWVSLAELPPLPPWYGAMIADYRRHDPATAFRTGAPGRLASRPGETIRRLRARVGAAPLVVPATSAVIFNDRGEILLQRREDNGEWGFPGGIMEIGERIDQTLVREVWEETGLEVEPLRLTGLYTDPAWTFTYPNGDRSQPVVACFEARIIGGRLRADGAESLEVRFFPPDRLPEPLDPRWRIRIEDARAGLPDAVVR</sequence>
<feature type="domain" description="Nudix hydrolase" evidence="4">
    <location>
        <begin position="181"/>
        <end position="312"/>
    </location>
</feature>
<keyword evidence="2 3" id="KW-0378">Hydrolase</keyword>
<dbReference type="InterPro" id="IPR020084">
    <property type="entry name" value="NUDIX_hydrolase_CS"/>
</dbReference>
<evidence type="ECO:0000313" key="6">
    <source>
        <dbReference type="Proteomes" id="UP000197025"/>
    </source>
</evidence>
<dbReference type="SUPFAM" id="SSF55811">
    <property type="entry name" value="Nudix"/>
    <property type="match status" value="2"/>
</dbReference>
<dbReference type="InterPro" id="IPR015797">
    <property type="entry name" value="NUDIX_hydrolase-like_dom_sf"/>
</dbReference>
<comment type="cofactor">
    <cofactor evidence="1">
        <name>Mg(2+)</name>
        <dbReference type="ChEBI" id="CHEBI:18420"/>
    </cofactor>
</comment>
<dbReference type="EMBL" id="FYEK01000012">
    <property type="protein sequence ID" value="SNB60736.1"/>
    <property type="molecule type" value="Genomic_DNA"/>
</dbReference>
<comment type="similarity">
    <text evidence="3">Belongs to the Nudix hydrolase family.</text>
</comment>
<dbReference type="RefSeq" id="WP_200808065.1">
    <property type="nucleotide sequence ID" value="NZ_FYEK01000012.1"/>
</dbReference>
<keyword evidence="6" id="KW-1185">Reference proteome</keyword>
<dbReference type="Pfam" id="PF00293">
    <property type="entry name" value="NUDIX"/>
    <property type="match status" value="2"/>
</dbReference>
<dbReference type="PANTHER" id="PTHR43046:SF2">
    <property type="entry name" value="8-OXO-DGTP DIPHOSPHATASE-RELATED"/>
    <property type="match status" value="1"/>
</dbReference>
<dbReference type="InParanoid" id="A0A212QN36"/>
<evidence type="ECO:0000259" key="4">
    <source>
        <dbReference type="PROSITE" id="PS51462"/>
    </source>
</evidence>
<reference evidence="6" key="1">
    <citation type="submission" date="2017-06" db="EMBL/GenBank/DDBJ databases">
        <authorList>
            <person name="Varghese N."/>
            <person name="Submissions S."/>
        </authorList>
    </citation>
    <scope>NUCLEOTIDE SEQUENCE [LARGE SCALE GENOMIC DNA]</scope>
    <source>
        <strain evidence="6">JAD2</strain>
    </source>
</reference>
<evidence type="ECO:0000256" key="1">
    <source>
        <dbReference type="ARBA" id="ARBA00001946"/>
    </source>
</evidence>
<dbReference type="PANTHER" id="PTHR43046">
    <property type="entry name" value="GDP-MANNOSE MANNOSYL HYDROLASE"/>
    <property type="match status" value="1"/>
</dbReference>
<dbReference type="PROSITE" id="PS51462">
    <property type="entry name" value="NUDIX"/>
    <property type="match status" value="2"/>
</dbReference>
<dbReference type="PROSITE" id="PS00893">
    <property type="entry name" value="NUDIX_BOX"/>
    <property type="match status" value="2"/>
</dbReference>
<dbReference type="Proteomes" id="UP000197025">
    <property type="component" value="Unassembled WGS sequence"/>
</dbReference>
<dbReference type="CDD" id="cd04677">
    <property type="entry name" value="NUDIX_Hydrolase"/>
    <property type="match status" value="2"/>
</dbReference>
<dbReference type="AlphaFoldDB" id="A0A212QN36"/>
<dbReference type="Gene3D" id="3.90.79.10">
    <property type="entry name" value="Nucleoside Triphosphate Pyrophosphohydrolase"/>
    <property type="match status" value="2"/>
</dbReference>
<dbReference type="InterPro" id="IPR020476">
    <property type="entry name" value="Nudix_hydrolase"/>
</dbReference>
<name>A0A212QN36_9CHLR</name>
<dbReference type="PRINTS" id="PR00502">
    <property type="entry name" value="NUDIXFAMILY"/>
</dbReference>
<dbReference type="InterPro" id="IPR000086">
    <property type="entry name" value="NUDIX_hydrolase_dom"/>
</dbReference>